<dbReference type="SUPFAM" id="SSF52047">
    <property type="entry name" value="RNI-like"/>
    <property type="match status" value="1"/>
</dbReference>
<gene>
    <name evidence="2" type="primary">LOC138928546</name>
</gene>
<dbReference type="GeneID" id="138928546"/>
<dbReference type="Gene3D" id="3.80.10.10">
    <property type="entry name" value="Ribonuclease Inhibitor"/>
    <property type="match status" value="1"/>
</dbReference>
<proteinExistence type="predicted"/>
<name>A0ABM4GGK1_DROKI</name>
<protein>
    <recommendedName>
        <fullName evidence="3">F-box domain-containing protein</fullName>
    </recommendedName>
</protein>
<reference evidence="2" key="1">
    <citation type="submission" date="2025-08" db="UniProtKB">
        <authorList>
            <consortium name="RefSeq"/>
        </authorList>
    </citation>
    <scope>IDENTIFICATION</scope>
    <source>
        <strain evidence="2">14028-0561.14</strain>
        <tissue evidence="2">Whole fly</tissue>
    </source>
</reference>
<evidence type="ECO:0000313" key="2">
    <source>
        <dbReference type="RefSeq" id="XP_070141847.1"/>
    </source>
</evidence>
<dbReference type="InterPro" id="IPR032675">
    <property type="entry name" value="LRR_dom_sf"/>
</dbReference>
<dbReference type="Proteomes" id="UP001652661">
    <property type="component" value="Chromosome 3L"/>
</dbReference>
<accession>A0ABM4GGK1</accession>
<evidence type="ECO:0000313" key="1">
    <source>
        <dbReference type="Proteomes" id="UP001652661"/>
    </source>
</evidence>
<dbReference type="RefSeq" id="XP_070141847.1">
    <property type="nucleotide sequence ID" value="XM_070285746.1"/>
</dbReference>
<sequence length="365" mass="42599">MKCSRNITDLPIEILDILFECCGNMTNKLYLAQAHPYLAQAFVYHCRNLFKHIPVYEKKSLCFWRLTLPGCGPNIKKIDRVIRENDHDAVELVNLIALHCSKLEKIKLIFETDSVNCVKSLICQRQNSLKAINLRLKLKLKSPEMNTKILHELPELPLLEELKIFNIPIENFYHIQKFENLVKLAIRYKNSKPVVIDILALCAPLKKLQILALKGVRIIASEETKIHLPVIQLKKLNIACEEHNSHAEVQRFILSQGKSLESLSHDCPREPYRHEDFLEVIRTCRNLRFFELPSGGVVFDLEFVEEIVDILRHNGFTPDNPLVIMARDRPRYTKLVKWLKNSSSPELIKPEYFRYWPTRLNNDFP</sequence>
<organism evidence="1 2">
    <name type="scientific">Drosophila kikkawai</name>
    <name type="common">Fruit fly</name>
    <dbReference type="NCBI Taxonomy" id="30033"/>
    <lineage>
        <taxon>Eukaryota</taxon>
        <taxon>Metazoa</taxon>
        <taxon>Ecdysozoa</taxon>
        <taxon>Arthropoda</taxon>
        <taxon>Hexapoda</taxon>
        <taxon>Insecta</taxon>
        <taxon>Pterygota</taxon>
        <taxon>Neoptera</taxon>
        <taxon>Endopterygota</taxon>
        <taxon>Diptera</taxon>
        <taxon>Brachycera</taxon>
        <taxon>Muscomorpha</taxon>
        <taxon>Ephydroidea</taxon>
        <taxon>Drosophilidae</taxon>
        <taxon>Drosophila</taxon>
        <taxon>Sophophora</taxon>
    </lineage>
</organism>
<evidence type="ECO:0008006" key="3">
    <source>
        <dbReference type="Google" id="ProtNLM"/>
    </source>
</evidence>
<keyword evidence="1" id="KW-1185">Reference proteome</keyword>